<reference evidence="3 4" key="1">
    <citation type="submission" date="2018-02" db="EMBL/GenBank/DDBJ databases">
        <title>Comparative genomes isolates from brazilian mangrove.</title>
        <authorList>
            <person name="Araujo J.E."/>
            <person name="Taketani R.G."/>
            <person name="Silva M.C.P."/>
            <person name="Loureco M.V."/>
            <person name="Andreote F.D."/>
        </authorList>
    </citation>
    <scope>NUCLEOTIDE SEQUENCE [LARGE SCALE GENOMIC DNA]</scope>
    <source>
        <strain evidence="3 4">Nap-Phe MGV</strain>
    </source>
</reference>
<dbReference type="Proteomes" id="UP000237819">
    <property type="component" value="Unassembled WGS sequence"/>
</dbReference>
<feature type="chain" id="PRO_5015561395" description="DNA mimic protein DMP19 C-terminal domain-containing protein" evidence="1">
    <location>
        <begin position="19"/>
        <end position="202"/>
    </location>
</feature>
<dbReference type="InterPro" id="IPR025402">
    <property type="entry name" value="DMP19_C"/>
</dbReference>
<feature type="domain" description="DNA mimic protein DMP19 C-terminal" evidence="2">
    <location>
        <begin position="81"/>
        <end position="178"/>
    </location>
</feature>
<protein>
    <recommendedName>
        <fullName evidence="2">DNA mimic protein DMP19 C-terminal domain-containing protein</fullName>
    </recommendedName>
</protein>
<feature type="signal peptide" evidence="1">
    <location>
        <begin position="1"/>
        <end position="18"/>
    </location>
</feature>
<dbReference type="Gene3D" id="1.20.1420.60">
    <property type="match status" value="1"/>
</dbReference>
<evidence type="ECO:0000313" key="3">
    <source>
        <dbReference type="EMBL" id="PQO41482.1"/>
    </source>
</evidence>
<dbReference type="Pfam" id="PF14300">
    <property type="entry name" value="DMP19"/>
    <property type="match status" value="1"/>
</dbReference>
<accession>A0A2S8GAJ9</accession>
<dbReference type="EMBL" id="PUHZ01000026">
    <property type="protein sequence ID" value="PQO41482.1"/>
    <property type="molecule type" value="Genomic_DNA"/>
</dbReference>
<evidence type="ECO:0000313" key="4">
    <source>
        <dbReference type="Proteomes" id="UP000237819"/>
    </source>
</evidence>
<evidence type="ECO:0000259" key="2">
    <source>
        <dbReference type="Pfam" id="PF14300"/>
    </source>
</evidence>
<name>A0A2S8GAJ9_9BACT</name>
<dbReference type="AlphaFoldDB" id="A0A2S8GAJ9"/>
<gene>
    <name evidence="3" type="ORF">C5Y93_30700</name>
</gene>
<organism evidence="3 4">
    <name type="scientific">Blastopirellula marina</name>
    <dbReference type="NCBI Taxonomy" id="124"/>
    <lineage>
        <taxon>Bacteria</taxon>
        <taxon>Pseudomonadati</taxon>
        <taxon>Planctomycetota</taxon>
        <taxon>Planctomycetia</taxon>
        <taxon>Pirellulales</taxon>
        <taxon>Pirellulaceae</taxon>
        <taxon>Blastopirellula</taxon>
    </lineage>
</organism>
<evidence type="ECO:0000256" key="1">
    <source>
        <dbReference type="SAM" id="SignalP"/>
    </source>
</evidence>
<proteinExistence type="predicted"/>
<sequence length="202" mass="22352">MLIAVSIFVAAACAQFLAVPMNLPPAVREAYVAHFRQIRADHGASLGAVLKHYGKLNDDLWLLFNRIVDWRQHLEIPPHAADRYVIASVGLRTDVQNGGFSQYFTNEAGNYWQDALAVLIGGDDAAGAAHFRRVLAPFPNATPSVDQAERDAELGDIEDADPDWDDRLNAEYCQDLNYPSDETLFAALQALEDPDFVPNIDK</sequence>
<comment type="caution">
    <text evidence="3">The sequence shown here is derived from an EMBL/GenBank/DDBJ whole genome shotgun (WGS) entry which is preliminary data.</text>
</comment>
<keyword evidence="1" id="KW-0732">Signal</keyword>